<dbReference type="PANTHER" id="PTHR40078">
    <property type="entry name" value="INTEGRAL MEMBRANE PROTEIN-RELATED"/>
    <property type="match status" value="1"/>
</dbReference>
<evidence type="ECO:0000256" key="1">
    <source>
        <dbReference type="SAM" id="Phobius"/>
    </source>
</evidence>
<dbReference type="PANTHER" id="PTHR40078:SF1">
    <property type="entry name" value="INTEGRAL MEMBRANE PROTEIN"/>
    <property type="match status" value="1"/>
</dbReference>
<feature type="transmembrane region" description="Helical" evidence="1">
    <location>
        <begin position="116"/>
        <end position="140"/>
    </location>
</feature>
<feature type="transmembrane region" description="Helical" evidence="1">
    <location>
        <begin position="89"/>
        <end position="110"/>
    </location>
</feature>
<accession>A0ABV9TLY3</accession>
<keyword evidence="1" id="KW-0472">Membrane</keyword>
<feature type="transmembrane region" description="Helical" evidence="1">
    <location>
        <begin position="62"/>
        <end position="82"/>
    </location>
</feature>
<evidence type="ECO:0000313" key="3">
    <source>
        <dbReference type="Proteomes" id="UP001595797"/>
    </source>
</evidence>
<organism evidence="2 3">
    <name type="scientific">Kocuria oceani</name>
    <dbReference type="NCBI Taxonomy" id="988827"/>
    <lineage>
        <taxon>Bacteria</taxon>
        <taxon>Bacillati</taxon>
        <taxon>Actinomycetota</taxon>
        <taxon>Actinomycetes</taxon>
        <taxon>Micrococcales</taxon>
        <taxon>Micrococcaceae</taxon>
        <taxon>Kocuria</taxon>
    </lineage>
</organism>
<keyword evidence="1" id="KW-1133">Transmembrane helix</keyword>
<keyword evidence="3" id="KW-1185">Reference proteome</keyword>
<gene>
    <name evidence="2" type="ORF">ACFPCS_12560</name>
</gene>
<protein>
    <submittedName>
        <fullName evidence="2">YitT family protein</fullName>
    </submittedName>
</protein>
<reference evidence="3" key="1">
    <citation type="journal article" date="2019" name="Int. J. Syst. Evol. Microbiol.">
        <title>The Global Catalogue of Microorganisms (GCM) 10K type strain sequencing project: providing services to taxonomists for standard genome sequencing and annotation.</title>
        <authorList>
            <consortium name="The Broad Institute Genomics Platform"/>
            <consortium name="The Broad Institute Genome Sequencing Center for Infectious Disease"/>
            <person name="Wu L."/>
            <person name="Ma J."/>
        </authorList>
    </citation>
    <scope>NUCLEOTIDE SEQUENCE [LARGE SCALE GENOMIC DNA]</scope>
    <source>
        <strain evidence="3">CGMCC 4.6946</strain>
    </source>
</reference>
<dbReference type="Proteomes" id="UP001595797">
    <property type="component" value="Unassembled WGS sequence"/>
</dbReference>
<comment type="caution">
    <text evidence="2">The sequence shown here is derived from an EMBL/GenBank/DDBJ whole genome shotgun (WGS) entry which is preliminary data.</text>
</comment>
<sequence length="212" mass="22653">MYWRPRNPNRSTDRPGPRRLPRRLVQLYAGLVLYGITMALFVRAELGVIPWDVLHQGLSRQLGVSMGTVVIAVSLLLLLLWIPLRERPGIGTVSNAVVVGLVLDATLAVLPPVESLPLRVLFVLAGVLLNAVATAAYIGVHLGPGPRDGLMTGLVRRTGGSVLIVRTSIEVTVVLAGWLLGGTVGLATVLYALAIGPLVQVLMPRMSVQLGR</sequence>
<name>A0ABV9TLY3_9MICC</name>
<feature type="transmembrane region" description="Helical" evidence="1">
    <location>
        <begin position="24"/>
        <end position="42"/>
    </location>
</feature>
<dbReference type="RefSeq" id="WP_277551618.1">
    <property type="nucleotide sequence ID" value="NZ_JARAMH010000011.1"/>
</dbReference>
<dbReference type="InterPro" id="IPR038750">
    <property type="entry name" value="YczE/YyaS-like"/>
</dbReference>
<keyword evidence="1" id="KW-0812">Transmembrane</keyword>
<dbReference type="Pfam" id="PF19700">
    <property type="entry name" value="DUF6198"/>
    <property type="match status" value="1"/>
</dbReference>
<dbReference type="EMBL" id="JBHSIW010000017">
    <property type="protein sequence ID" value="MFC4904401.1"/>
    <property type="molecule type" value="Genomic_DNA"/>
</dbReference>
<proteinExistence type="predicted"/>
<evidence type="ECO:0000313" key="2">
    <source>
        <dbReference type="EMBL" id="MFC4904401.1"/>
    </source>
</evidence>